<comment type="similarity">
    <text evidence="1">Belongs to the iron-containing alcohol dehydrogenase family.</text>
</comment>
<dbReference type="EMBL" id="JAIKTU010000009">
    <property type="protein sequence ID" value="MBY0756245.1"/>
    <property type="molecule type" value="Genomic_DNA"/>
</dbReference>
<organism evidence="5 6">
    <name type="scientific">Clostridium sardiniense</name>
    <name type="common">Clostridium absonum</name>
    <dbReference type="NCBI Taxonomy" id="29369"/>
    <lineage>
        <taxon>Bacteria</taxon>
        <taxon>Bacillati</taxon>
        <taxon>Bacillota</taxon>
        <taxon>Clostridia</taxon>
        <taxon>Eubacteriales</taxon>
        <taxon>Clostridiaceae</taxon>
        <taxon>Clostridium</taxon>
    </lineage>
</organism>
<dbReference type="PANTHER" id="PTHR11496:SF102">
    <property type="entry name" value="ALCOHOL DEHYDROGENASE 4"/>
    <property type="match status" value="1"/>
</dbReference>
<evidence type="ECO:0000313" key="5">
    <source>
        <dbReference type="EMBL" id="MBY0756245.1"/>
    </source>
</evidence>
<sequence length="371" mass="41000">MRFNLKVPTQVFFGENTIKNNCDKFNKIGNRALIVMGGKSAKLNGALSDILIALDSCDKEYYIFDKVEENPSLETIEAGSKLGKAIKADFVIGIGGGSPLDAAKAISLMINNPKLTKESIFSQKNLEGIPVVAVPTTAGTGSEVTQYAIVTDHIGKVKRNLGQTIYPKMAFIDSRYTEKLNIPMTRNTAMDAFSHIVEGYLNRNATEYTDKLSQEALKIWGEALDGLLNGALTKEDRNNLMMSSTLAGAIISKNGTSIPHGMGYALTYHKGVPHGVANCCLYNEYLNSFKNKKKVNNIVNILGFSSLNDLEKAIIKLTQTNNLSITEEEAKKYTDEIWNNKEKLKNHPEDISYDELYNIYYKSLVNSGNIQ</sequence>
<dbReference type="SUPFAM" id="SSF56796">
    <property type="entry name" value="Dehydroquinate synthase-like"/>
    <property type="match status" value="1"/>
</dbReference>
<dbReference type="Gene3D" id="3.40.50.1970">
    <property type="match status" value="1"/>
</dbReference>
<dbReference type="Gene3D" id="1.20.1090.10">
    <property type="entry name" value="Dehydroquinate synthase-like - alpha domain"/>
    <property type="match status" value="1"/>
</dbReference>
<name>A0ABS7KZL2_CLOSR</name>
<keyword evidence="6" id="KW-1185">Reference proteome</keyword>
<proteinExistence type="inferred from homology"/>
<dbReference type="InterPro" id="IPR001670">
    <property type="entry name" value="ADH_Fe/GldA"/>
</dbReference>
<dbReference type="Pfam" id="PF00465">
    <property type="entry name" value="Fe-ADH"/>
    <property type="match status" value="1"/>
</dbReference>
<dbReference type="PANTHER" id="PTHR11496">
    <property type="entry name" value="ALCOHOL DEHYDROGENASE"/>
    <property type="match status" value="1"/>
</dbReference>
<dbReference type="GO" id="GO:0004022">
    <property type="term" value="F:alcohol dehydrogenase (NAD+) activity"/>
    <property type="evidence" value="ECO:0007669"/>
    <property type="project" value="UniProtKB-EC"/>
</dbReference>
<dbReference type="InterPro" id="IPR039697">
    <property type="entry name" value="Alcohol_dehydrogenase_Fe"/>
</dbReference>
<protein>
    <submittedName>
        <fullName evidence="5">Iron-containing alcohol dehydrogenase</fullName>
        <ecNumber evidence="5">1.1.1.1</ecNumber>
    </submittedName>
</protein>
<accession>A0ABS7KZL2</accession>
<dbReference type="Proteomes" id="UP001299068">
    <property type="component" value="Unassembled WGS sequence"/>
</dbReference>
<evidence type="ECO:0000256" key="1">
    <source>
        <dbReference type="ARBA" id="ARBA00007358"/>
    </source>
</evidence>
<evidence type="ECO:0000313" key="6">
    <source>
        <dbReference type="Proteomes" id="UP001299068"/>
    </source>
</evidence>
<dbReference type="CDD" id="cd08181">
    <property type="entry name" value="PPD-like"/>
    <property type="match status" value="1"/>
</dbReference>
<evidence type="ECO:0000256" key="2">
    <source>
        <dbReference type="ARBA" id="ARBA00023002"/>
    </source>
</evidence>
<comment type="caution">
    <text evidence="5">The sequence shown here is derived from an EMBL/GenBank/DDBJ whole genome shotgun (WGS) entry which is preliminary data.</text>
</comment>
<evidence type="ECO:0000259" key="3">
    <source>
        <dbReference type="Pfam" id="PF00465"/>
    </source>
</evidence>
<keyword evidence="2 5" id="KW-0560">Oxidoreductase</keyword>
<feature type="domain" description="Alcohol dehydrogenase iron-type/glycerol dehydrogenase GldA" evidence="3">
    <location>
        <begin position="8"/>
        <end position="173"/>
    </location>
</feature>
<evidence type="ECO:0000259" key="4">
    <source>
        <dbReference type="Pfam" id="PF25137"/>
    </source>
</evidence>
<reference evidence="5 6" key="1">
    <citation type="journal article" date="2021" name="Cell Host Microbe">
        <title>in vivo commensal control of Clostridioides difficile virulence.</title>
        <authorList>
            <person name="Girinathan B.P."/>
            <person name="Dibenedetto N."/>
            <person name="Worley J.N."/>
            <person name="Peltier J."/>
            <person name="Arrieta-Ortiz M.L."/>
            <person name="Rupa Christinal Immanuel S."/>
            <person name="Lavin R."/>
            <person name="Delaney M.L."/>
            <person name="Cummins C."/>
            <person name="Hoffmann M."/>
            <person name="Luo Y."/>
            <person name="Gonzalez-Escalona N."/>
            <person name="Allard M."/>
            <person name="Onderdonk A.B."/>
            <person name="Gerber G.K."/>
            <person name="Sonenshein A.L."/>
            <person name="Baliga N."/>
            <person name="Dupuy B."/>
            <person name="Bry L."/>
        </authorList>
    </citation>
    <scope>NUCLEOTIDE SEQUENCE [LARGE SCALE GENOMIC DNA]</scope>
    <source>
        <strain evidence="5 6">DSM 599</strain>
    </source>
</reference>
<dbReference type="Pfam" id="PF25137">
    <property type="entry name" value="ADH_Fe_C"/>
    <property type="match status" value="1"/>
</dbReference>
<dbReference type="RefSeq" id="WP_221861508.1">
    <property type="nucleotide sequence ID" value="NZ_JAIKTU010000009.1"/>
</dbReference>
<gene>
    <name evidence="5" type="ORF">K5V21_12390</name>
</gene>
<dbReference type="InterPro" id="IPR056798">
    <property type="entry name" value="ADH_Fe_C"/>
</dbReference>
<dbReference type="EC" id="1.1.1.1" evidence="5"/>
<feature type="domain" description="Fe-containing alcohol dehydrogenase-like C-terminal" evidence="4">
    <location>
        <begin position="187"/>
        <end position="362"/>
    </location>
</feature>